<organism evidence="1">
    <name type="scientific">freshwater metagenome</name>
    <dbReference type="NCBI Taxonomy" id="449393"/>
    <lineage>
        <taxon>unclassified sequences</taxon>
        <taxon>metagenomes</taxon>
        <taxon>ecological metagenomes</taxon>
    </lineage>
</organism>
<proteinExistence type="predicted"/>
<sequence length="67" mass="6964">MGASGAPMMTLSVAEDATLVPALFRAVTVNEYADPLSRPPIVHTGSGVPMSDVHVKLRGDDSVVETV</sequence>
<dbReference type="EMBL" id="CAEZUP010000064">
    <property type="protein sequence ID" value="CAB4616187.1"/>
    <property type="molecule type" value="Genomic_DNA"/>
</dbReference>
<protein>
    <submittedName>
        <fullName evidence="1">Unannotated protein</fullName>
    </submittedName>
</protein>
<reference evidence="1" key="1">
    <citation type="submission" date="2020-05" db="EMBL/GenBank/DDBJ databases">
        <authorList>
            <person name="Chiriac C."/>
            <person name="Salcher M."/>
            <person name="Ghai R."/>
            <person name="Kavagutti S V."/>
        </authorList>
    </citation>
    <scope>NUCLEOTIDE SEQUENCE</scope>
</reference>
<gene>
    <name evidence="1" type="ORF">UFOPK1835_01419</name>
</gene>
<dbReference type="AlphaFoldDB" id="A0A6J6HTH1"/>
<name>A0A6J6HTH1_9ZZZZ</name>
<evidence type="ECO:0000313" key="1">
    <source>
        <dbReference type="EMBL" id="CAB4616187.1"/>
    </source>
</evidence>
<accession>A0A6J6HTH1</accession>